<accession>E6PLP7</accession>
<dbReference type="InterPro" id="IPR018306">
    <property type="entry name" value="Phage_T5_Orf172_DNA-bd"/>
</dbReference>
<organism evidence="2">
    <name type="scientific">mine drainage metagenome</name>
    <dbReference type="NCBI Taxonomy" id="410659"/>
    <lineage>
        <taxon>unclassified sequences</taxon>
        <taxon>metagenomes</taxon>
        <taxon>ecological metagenomes</taxon>
    </lineage>
</organism>
<feature type="domain" description="Bacteriophage T5 Orf172 DNA-binding" evidence="1">
    <location>
        <begin position="188"/>
        <end position="263"/>
    </location>
</feature>
<proteinExistence type="predicted"/>
<gene>
    <name evidence="2" type="ORF">CARN2_2119</name>
</gene>
<dbReference type="AlphaFoldDB" id="E6PLP7"/>
<name>E6PLP7_9ZZZZ</name>
<protein>
    <recommendedName>
        <fullName evidence="1">Bacteriophage T5 Orf172 DNA-binding domain-containing protein</fullName>
    </recommendedName>
</protein>
<sequence length="265" mass="30447">MALSCRLPQGAQFGTGKSLSFVGHCEHTMSKNNILEEIKRTAEANGGIPLGKQRFFQETGIKESDWSGKFWTRWSDAVKDAGYSPNKMQDAFSDESLLEAYASLIKQLGHVPTSPELRMEARSDVDFPSHNTFSRFGSKQQLLDKLLAFCRINENYSDLVFVLGKLPRKEHSPDIPTKIEHGHVYLLHFGGEEYKIGCSNNVERRFREIKTQMPYEGKIIHAIETGDPEGIEAYWHQYFKDKRLKGEWFKLSASDVKYFKKRKLM</sequence>
<reference evidence="2" key="1">
    <citation type="submission" date="2009-10" db="EMBL/GenBank/DDBJ databases">
        <title>Diversity of trophic interactions inside an arsenic-rich microbial ecosystem.</title>
        <authorList>
            <person name="Bertin P.N."/>
            <person name="Heinrich-Salmeron A."/>
            <person name="Pelletier E."/>
            <person name="Goulhen-Chollet F."/>
            <person name="Arsene-Ploetze F."/>
            <person name="Gallien S."/>
            <person name="Calteau A."/>
            <person name="Vallenet D."/>
            <person name="Casiot C."/>
            <person name="Chane-Woon-Ming B."/>
            <person name="Giloteaux L."/>
            <person name="Barakat M."/>
            <person name="Bonnefoy V."/>
            <person name="Bruneel O."/>
            <person name="Chandler M."/>
            <person name="Cleiss J."/>
            <person name="Duran R."/>
            <person name="Elbaz-Poulichet F."/>
            <person name="Fonknechten N."/>
            <person name="Lauga B."/>
            <person name="Mornico D."/>
            <person name="Ortet P."/>
            <person name="Schaeffer C."/>
            <person name="Siguier P."/>
            <person name="Alexander Thil Smith A."/>
            <person name="Van Dorsselaer A."/>
            <person name="Weissenbach J."/>
            <person name="Medigue C."/>
            <person name="Le Paslier D."/>
        </authorList>
    </citation>
    <scope>NUCLEOTIDE SEQUENCE</scope>
</reference>
<dbReference type="SMART" id="SM00974">
    <property type="entry name" value="T5orf172"/>
    <property type="match status" value="1"/>
</dbReference>
<evidence type="ECO:0000259" key="1">
    <source>
        <dbReference type="SMART" id="SM00974"/>
    </source>
</evidence>
<dbReference type="Pfam" id="PF13455">
    <property type="entry name" value="MUG113"/>
    <property type="match status" value="1"/>
</dbReference>
<dbReference type="EMBL" id="CABM01000014">
    <property type="protein sequence ID" value="CBH95848.1"/>
    <property type="molecule type" value="Genomic_DNA"/>
</dbReference>
<comment type="caution">
    <text evidence="2">The sequence shown here is derived from an EMBL/GenBank/DDBJ whole genome shotgun (WGS) entry which is preliminary data.</text>
</comment>
<evidence type="ECO:0000313" key="2">
    <source>
        <dbReference type="EMBL" id="CBH95848.1"/>
    </source>
</evidence>